<name>A0A0D5NFC8_9BACL</name>
<protein>
    <submittedName>
        <fullName evidence="4">GCN5 family acetyltransferase</fullName>
    </submittedName>
</protein>
<dbReference type="GO" id="GO:0016747">
    <property type="term" value="F:acyltransferase activity, transferring groups other than amino-acyl groups"/>
    <property type="evidence" value="ECO:0007669"/>
    <property type="project" value="InterPro"/>
</dbReference>
<dbReference type="Proteomes" id="UP000032633">
    <property type="component" value="Chromosome"/>
</dbReference>
<dbReference type="RefSeq" id="WP_045669097.1">
    <property type="nucleotide sequence ID" value="NZ_CP011058.1"/>
</dbReference>
<dbReference type="PROSITE" id="PS51186">
    <property type="entry name" value="GNAT"/>
    <property type="match status" value="1"/>
</dbReference>
<dbReference type="InterPro" id="IPR016181">
    <property type="entry name" value="Acyl_CoA_acyltransferase"/>
</dbReference>
<dbReference type="OrthoDB" id="9803233at2"/>
<evidence type="ECO:0000313" key="5">
    <source>
        <dbReference type="Proteomes" id="UP000032633"/>
    </source>
</evidence>
<proteinExistence type="predicted"/>
<keyword evidence="2" id="KW-0012">Acyltransferase</keyword>
<dbReference type="AlphaFoldDB" id="A0A0D5NFC8"/>
<organism evidence="4 5">
    <name type="scientific">Paenibacillus beijingensis</name>
    <dbReference type="NCBI Taxonomy" id="1126833"/>
    <lineage>
        <taxon>Bacteria</taxon>
        <taxon>Bacillati</taxon>
        <taxon>Bacillota</taxon>
        <taxon>Bacilli</taxon>
        <taxon>Bacillales</taxon>
        <taxon>Paenibacillaceae</taxon>
        <taxon>Paenibacillus</taxon>
    </lineage>
</organism>
<reference evidence="4 5" key="1">
    <citation type="journal article" date="2015" name="J. Biotechnol.">
        <title>Complete genome sequence of Paenibacillus beijingensis 7188(T) (=DSM 24997(T)), a novel rhizobacterium from jujube garden soil.</title>
        <authorList>
            <person name="Kwak Y."/>
            <person name="Shin J.H."/>
        </authorList>
    </citation>
    <scope>NUCLEOTIDE SEQUENCE [LARGE SCALE GENOMIC DNA]</scope>
    <source>
        <strain evidence="4 5">DSM 24997</strain>
    </source>
</reference>
<evidence type="ECO:0000256" key="2">
    <source>
        <dbReference type="ARBA" id="ARBA00023315"/>
    </source>
</evidence>
<dbReference type="HOGENOM" id="CLU_102964_0_0_9"/>
<dbReference type="STRING" id="1126833.VN24_02230"/>
<accession>A0A0D5NFC8</accession>
<dbReference type="PATRIC" id="fig|1126833.4.peg.489"/>
<keyword evidence="5" id="KW-1185">Reference proteome</keyword>
<gene>
    <name evidence="4" type="ORF">VN24_02230</name>
</gene>
<keyword evidence="1 4" id="KW-0808">Transferase</keyword>
<dbReference type="PANTHER" id="PTHR43877">
    <property type="entry name" value="AMINOALKYLPHOSPHONATE N-ACETYLTRANSFERASE-RELATED-RELATED"/>
    <property type="match status" value="1"/>
</dbReference>
<dbReference type="CDD" id="cd04301">
    <property type="entry name" value="NAT_SF"/>
    <property type="match status" value="1"/>
</dbReference>
<dbReference type="InterPro" id="IPR000182">
    <property type="entry name" value="GNAT_dom"/>
</dbReference>
<reference evidence="5" key="2">
    <citation type="submission" date="2015-03" db="EMBL/GenBank/DDBJ databases">
        <title>Genome sequence of Paenibacillus beijingensis strain DSM 24997T.</title>
        <authorList>
            <person name="Kwak Y."/>
            <person name="Shin J.-H."/>
        </authorList>
    </citation>
    <scope>NUCLEOTIDE SEQUENCE [LARGE SCALE GENOMIC DNA]</scope>
    <source>
        <strain evidence="5">DSM 24997</strain>
    </source>
</reference>
<dbReference type="Pfam" id="PF00583">
    <property type="entry name" value="Acetyltransf_1"/>
    <property type="match status" value="1"/>
</dbReference>
<dbReference type="Gene3D" id="3.40.630.30">
    <property type="match status" value="1"/>
</dbReference>
<dbReference type="SUPFAM" id="SSF55729">
    <property type="entry name" value="Acyl-CoA N-acyltransferases (Nat)"/>
    <property type="match status" value="1"/>
</dbReference>
<evidence type="ECO:0000256" key="1">
    <source>
        <dbReference type="ARBA" id="ARBA00022679"/>
    </source>
</evidence>
<evidence type="ECO:0000259" key="3">
    <source>
        <dbReference type="PROSITE" id="PS51186"/>
    </source>
</evidence>
<dbReference type="InterPro" id="IPR050832">
    <property type="entry name" value="Bact_Acetyltransf"/>
</dbReference>
<evidence type="ECO:0000313" key="4">
    <source>
        <dbReference type="EMBL" id="AJY73662.1"/>
    </source>
</evidence>
<dbReference type="KEGG" id="pbj:VN24_02230"/>
<sequence>MGMDAGLVVRDALPQEGETVAAILLEAYGQYESELPADRWMLYQEAIRASVHSEAPLAKIVAVLDGEIAGSVQLFRTSHEAYGLDELDIQAPFIRYLAVPPRFRGHGIATALIADAARRTAGQGATWLHLHTSDMMRSAVTLYERLGFERATNTDFHSGETLVKGYKLDLSKSGIFVR</sequence>
<dbReference type="EMBL" id="CP011058">
    <property type="protein sequence ID" value="AJY73662.1"/>
    <property type="molecule type" value="Genomic_DNA"/>
</dbReference>
<feature type="domain" description="N-acetyltransferase" evidence="3">
    <location>
        <begin position="7"/>
        <end position="169"/>
    </location>
</feature>